<dbReference type="AlphaFoldDB" id="H3AIX4"/>
<evidence type="ECO:0000256" key="1">
    <source>
        <dbReference type="ARBA" id="ARBA00022729"/>
    </source>
</evidence>
<name>H3AIX4_LATCH</name>
<dbReference type="InParanoid" id="H3AIX4"/>
<keyword evidence="4" id="KW-1185">Reference proteome</keyword>
<dbReference type="eggNOG" id="ENOG502QR85">
    <property type="taxonomic scope" value="Eukaryota"/>
</dbReference>
<keyword evidence="2" id="KW-1133">Transmembrane helix</keyword>
<reference evidence="3" key="3">
    <citation type="submission" date="2025-09" db="UniProtKB">
        <authorList>
            <consortium name="Ensembl"/>
        </authorList>
    </citation>
    <scope>IDENTIFICATION</scope>
</reference>
<dbReference type="PANTHER" id="PTHR46769:SF2">
    <property type="entry name" value="FIBROCYSTIN-L ISOFORM 2 PRECURSOR-RELATED"/>
    <property type="match status" value="1"/>
</dbReference>
<keyword evidence="1" id="KW-0732">Signal</keyword>
<accession>H3AIX4</accession>
<evidence type="ECO:0000313" key="3">
    <source>
        <dbReference type="Ensembl" id="ENSLACP00000009595.1"/>
    </source>
</evidence>
<feature type="transmembrane region" description="Helical" evidence="2">
    <location>
        <begin position="389"/>
        <end position="413"/>
    </location>
</feature>
<evidence type="ECO:0000256" key="2">
    <source>
        <dbReference type="SAM" id="Phobius"/>
    </source>
</evidence>
<dbReference type="OMA" id="IARDDQC"/>
<evidence type="ECO:0000313" key="4">
    <source>
        <dbReference type="Proteomes" id="UP000008672"/>
    </source>
</evidence>
<organism evidence="3 4">
    <name type="scientific">Latimeria chalumnae</name>
    <name type="common">Coelacanth</name>
    <dbReference type="NCBI Taxonomy" id="7897"/>
    <lineage>
        <taxon>Eukaryota</taxon>
        <taxon>Metazoa</taxon>
        <taxon>Chordata</taxon>
        <taxon>Craniata</taxon>
        <taxon>Vertebrata</taxon>
        <taxon>Euteleostomi</taxon>
        <taxon>Coelacanthiformes</taxon>
        <taxon>Coelacanthidae</taxon>
        <taxon>Latimeria</taxon>
    </lineage>
</organism>
<dbReference type="HOGENOM" id="CLU_743042_0_0_1"/>
<dbReference type="PANTHER" id="PTHR46769">
    <property type="entry name" value="POLYCYSTIC KIDNEY AND HEPATIC DISEASE 1 (AUTOSOMAL RECESSIVE)-LIKE 1"/>
    <property type="match status" value="1"/>
</dbReference>
<dbReference type="Proteomes" id="UP000008672">
    <property type="component" value="Unassembled WGS sequence"/>
</dbReference>
<dbReference type="Ensembl" id="ENSLACT00000009669.1">
    <property type="protein sequence ID" value="ENSLACP00000009595.1"/>
    <property type="gene ID" value="ENSLACG00000008462.1"/>
</dbReference>
<dbReference type="STRING" id="7897.ENSLACP00000009595"/>
<sequence length="418" mass="45539">TSLKRISLFHGIVATQKFYSLYFSGINPQKLRLMKLNANPSEVVLLGIFYPQKVHLNVFVYGTFVPPTNAIFEPNSTAFILKTPVYYGQYMPTMDSAAGVNYFDQQHQTLYVVLRGSAPVEIFMVQGILTSFASPEVSSPEAWASIVLPNLAGYLSILPDQIQVTRIARDDQCSTSTVETVELSITEQPSLRLKEHSNATEMIDTITAKLAQAVLHGNISDILGINLTDVSIVKALPPPGTEEWAELSTRGVIQSGSWKHLAELGTIMVVQSPERAALPQQVFKNQPVIKAVSKQNECVAVDLTSWKVEAVLRDSNDKLVSGLNGTKAIPFTDCWANYTDLFITKKGTGYKLEFVLTSGGRQMKARSSVIDTDSNTSTAATGNSFHSNIIAAVACTFAVVAFLLIAVTAGLALKEIRS</sequence>
<dbReference type="EMBL" id="AFYH01143964">
    <property type="status" value="NOT_ANNOTATED_CDS"/>
    <property type="molecule type" value="Genomic_DNA"/>
</dbReference>
<protein>
    <submittedName>
        <fullName evidence="3">Uncharacterized protein</fullName>
    </submittedName>
</protein>
<keyword evidence="2" id="KW-0812">Transmembrane</keyword>
<dbReference type="InterPro" id="IPR052387">
    <property type="entry name" value="Fibrocystin"/>
</dbReference>
<keyword evidence="2" id="KW-0472">Membrane</keyword>
<reference evidence="3" key="2">
    <citation type="submission" date="2025-08" db="UniProtKB">
        <authorList>
            <consortium name="Ensembl"/>
        </authorList>
    </citation>
    <scope>IDENTIFICATION</scope>
</reference>
<reference evidence="4" key="1">
    <citation type="submission" date="2011-08" db="EMBL/GenBank/DDBJ databases">
        <title>The draft genome of Latimeria chalumnae.</title>
        <authorList>
            <person name="Di Palma F."/>
            <person name="Alfoldi J."/>
            <person name="Johnson J."/>
            <person name="Berlin A."/>
            <person name="Gnerre S."/>
            <person name="Jaffe D."/>
            <person name="MacCallum I."/>
            <person name="Young S."/>
            <person name="Walker B.J."/>
            <person name="Lander E."/>
            <person name="Lindblad-Toh K."/>
        </authorList>
    </citation>
    <scope>NUCLEOTIDE SEQUENCE [LARGE SCALE GENOMIC DNA]</scope>
    <source>
        <strain evidence="4">Wild caught</strain>
    </source>
</reference>
<proteinExistence type="predicted"/>
<dbReference type="GeneTree" id="ENSGT00940000169206"/>